<reference evidence="3" key="1">
    <citation type="submission" date="2025-08" db="UniProtKB">
        <authorList>
            <consortium name="RefSeq"/>
        </authorList>
    </citation>
    <scope>IDENTIFICATION</scope>
</reference>
<dbReference type="OrthoDB" id="418245at2759"/>
<gene>
    <name evidence="3" type="primary">LOC106514702</name>
</gene>
<evidence type="ECO:0000313" key="3">
    <source>
        <dbReference type="RefSeq" id="XP_013859553.1"/>
    </source>
</evidence>
<dbReference type="KEGG" id="alim:106514702"/>
<organism evidence="2 3">
    <name type="scientific">Austrofundulus limnaeus</name>
    <name type="common">Annual killifish</name>
    <dbReference type="NCBI Taxonomy" id="52670"/>
    <lineage>
        <taxon>Eukaryota</taxon>
        <taxon>Metazoa</taxon>
        <taxon>Chordata</taxon>
        <taxon>Craniata</taxon>
        <taxon>Vertebrata</taxon>
        <taxon>Euteleostomi</taxon>
        <taxon>Actinopterygii</taxon>
        <taxon>Neopterygii</taxon>
        <taxon>Teleostei</taxon>
        <taxon>Neoteleostei</taxon>
        <taxon>Acanthomorphata</taxon>
        <taxon>Ovalentaria</taxon>
        <taxon>Atherinomorphae</taxon>
        <taxon>Cyprinodontiformes</taxon>
        <taxon>Rivulidae</taxon>
        <taxon>Austrofundulus</taxon>
    </lineage>
</organism>
<dbReference type="SUPFAM" id="SSF56436">
    <property type="entry name" value="C-type lectin-like"/>
    <property type="match status" value="1"/>
</dbReference>
<dbReference type="Gene3D" id="3.10.100.10">
    <property type="entry name" value="Mannose-Binding Protein A, subunit A"/>
    <property type="match status" value="1"/>
</dbReference>
<name>A0A2I4AVN3_AUSLI</name>
<dbReference type="PROSITE" id="PS50041">
    <property type="entry name" value="C_TYPE_LECTIN_2"/>
    <property type="match status" value="1"/>
</dbReference>
<sequence>WTTANSLCSLTEGSLVSLHTPEVKNFILQLLNSTTPVWVGRYQEAQNGSWIWCDESSSCDWTNQKEAESRGGGACTEIISKSGELRSAPCEELRFYVCSRSARLDSSEPSSREPPGPGIVPGVSLFDVLWDSSSILAEEILRSSSLLRAFRSGSKTGLCQSRFSQQEALYLHRVSSTLQVLVKGLHEADEIQSLLVDTVTEYSRNNQNLGSAPAPQWLQFSLQSFHSVVLEDPVYWLVALSARVCLQDFLTQMLRSELRPQMSEVQHLKQKWRNENAMLLWLHRYKKVLEERQEKMDVYKSINIFREQMMNEQRLHESVTCEDEDDEENPDWL</sequence>
<feature type="domain" description="C-type lectin" evidence="1">
    <location>
        <begin position="1"/>
        <end position="99"/>
    </location>
</feature>
<evidence type="ECO:0000259" key="1">
    <source>
        <dbReference type="PROSITE" id="PS50041"/>
    </source>
</evidence>
<dbReference type="InterPro" id="IPR016084">
    <property type="entry name" value="Haem_Oase-like_multi-hlx"/>
</dbReference>
<dbReference type="Gene3D" id="1.20.910.10">
    <property type="entry name" value="Heme oxygenase-like"/>
    <property type="match status" value="1"/>
</dbReference>
<evidence type="ECO:0000313" key="2">
    <source>
        <dbReference type="Proteomes" id="UP000192220"/>
    </source>
</evidence>
<accession>A0A2I4AVN3</accession>
<proteinExistence type="predicted"/>
<dbReference type="InterPro" id="IPR016186">
    <property type="entry name" value="C-type_lectin-like/link_sf"/>
</dbReference>
<dbReference type="GeneID" id="106514702"/>
<dbReference type="Proteomes" id="UP000192220">
    <property type="component" value="Unplaced"/>
</dbReference>
<dbReference type="InterPro" id="IPR050111">
    <property type="entry name" value="C-type_lectin/snaclec_domain"/>
</dbReference>
<dbReference type="CDD" id="cd00037">
    <property type="entry name" value="CLECT"/>
    <property type="match status" value="1"/>
</dbReference>
<feature type="non-terminal residue" evidence="3">
    <location>
        <position position="1"/>
    </location>
</feature>
<dbReference type="AlphaFoldDB" id="A0A2I4AVN3"/>
<dbReference type="InterPro" id="IPR001304">
    <property type="entry name" value="C-type_lectin-like"/>
</dbReference>
<keyword evidence="2" id="KW-1185">Reference proteome</keyword>
<dbReference type="InParanoid" id="A0A2I4AVN3"/>
<dbReference type="PANTHER" id="PTHR22803">
    <property type="entry name" value="MANNOSE, PHOSPHOLIPASE, LECTIN RECEPTOR RELATED"/>
    <property type="match status" value="1"/>
</dbReference>
<dbReference type="Pfam" id="PF00059">
    <property type="entry name" value="Lectin_C"/>
    <property type="match status" value="1"/>
</dbReference>
<dbReference type="InterPro" id="IPR016187">
    <property type="entry name" value="CTDL_fold"/>
</dbReference>
<protein>
    <submittedName>
        <fullName evidence="3">Uncharacterized protein LOC106514702</fullName>
    </submittedName>
</protein>
<dbReference type="RefSeq" id="XP_013859553.1">
    <property type="nucleotide sequence ID" value="XM_014004099.1"/>
</dbReference>